<comment type="similarity">
    <text evidence="1">Belongs to the peptidase S13 family.</text>
</comment>
<dbReference type="InterPro" id="IPR012338">
    <property type="entry name" value="Beta-lactam/transpept-like"/>
</dbReference>
<dbReference type="GO" id="GO:0004180">
    <property type="term" value="F:carboxypeptidase activity"/>
    <property type="evidence" value="ECO:0007669"/>
    <property type="project" value="UniProtKB-KW"/>
</dbReference>
<evidence type="ECO:0000256" key="3">
    <source>
        <dbReference type="SAM" id="SignalP"/>
    </source>
</evidence>
<dbReference type="PANTHER" id="PTHR30023">
    <property type="entry name" value="D-ALANYL-D-ALANINE CARBOXYPEPTIDASE"/>
    <property type="match status" value="1"/>
</dbReference>
<sequence>MKKWCGILVMLVLILTQAVNVSAKGVSTLEAKIEQVLQHKDLKGAISSISIKEAKSGEVLYEKNSSIRMKIASNMKLFTGAAALEALGAEYKFHTELWHDGKVKNGVLKGNLYLKGKGDPTLGLNELQQFSGLLDEKGIKKITGNVIGDETWYDDVRLSEDMIWKDESYAYGAQISALTFSPNDHYEAGTVIVETTPTKNGKKAHISISPKTDYVKVMNETKTGKGETDLEIVRKRDGNIIVVKGMINEGEEPDQTAIAVEDPALYTTSLFKDVLGKNGIKVTGKVKKGETPQKAQLMEVKESPPLGEIFIPYMKLSNNTIAEIFVKEMGKVQYGEGSFEAGLSSLEQTLSEMNVNVDNMMIRDGSGISHVSGVPTDEISSLLFHARQKPWYDNFYESLPLAGDPDELIGGTLDERMRGTAAEGNVRAKTGSVTGASSLSGYVTTAGGEELIFSIVFNAFLEEDVKDIEDEIAVILASLK</sequence>
<comment type="caution">
    <text evidence="4">The sequence shown here is derived from an EMBL/GenBank/DDBJ whole genome shotgun (WGS) entry which is preliminary data.</text>
</comment>
<keyword evidence="4" id="KW-0121">Carboxypeptidase</keyword>
<keyword evidence="3" id="KW-0732">Signal</keyword>
<reference evidence="4 5" key="1">
    <citation type="submission" date="2016-10" db="EMBL/GenBank/DDBJ databases">
        <authorList>
            <person name="Varghese N."/>
            <person name="Submissions S."/>
        </authorList>
    </citation>
    <scope>NUCLEOTIDE SEQUENCE [LARGE SCALE GENOMIC DNA]</scope>
    <source>
        <strain evidence="4 5">DSM 13796</strain>
    </source>
</reference>
<dbReference type="Gene3D" id="3.40.710.10">
    <property type="entry name" value="DD-peptidase/beta-lactamase superfamily"/>
    <property type="match status" value="2"/>
</dbReference>
<dbReference type="NCBIfam" id="TIGR00666">
    <property type="entry name" value="PBP4"/>
    <property type="match status" value="1"/>
</dbReference>
<evidence type="ECO:0000313" key="5">
    <source>
        <dbReference type="Proteomes" id="UP000182762"/>
    </source>
</evidence>
<dbReference type="Gene3D" id="3.50.80.20">
    <property type="entry name" value="D-Ala-D-Ala carboxypeptidase C, peptidase S13"/>
    <property type="match status" value="1"/>
</dbReference>
<keyword evidence="5" id="KW-1185">Reference proteome</keyword>
<evidence type="ECO:0000256" key="1">
    <source>
        <dbReference type="ARBA" id="ARBA00006096"/>
    </source>
</evidence>
<proteinExistence type="inferred from homology"/>
<gene>
    <name evidence="4" type="ORF">SAMN02745910_02655</name>
</gene>
<dbReference type="PANTHER" id="PTHR30023:SF0">
    <property type="entry name" value="PENICILLIN-SENSITIVE CARBOXYPEPTIDASE A"/>
    <property type="match status" value="1"/>
</dbReference>
<dbReference type="SUPFAM" id="SSF56601">
    <property type="entry name" value="beta-lactamase/transpeptidase-like"/>
    <property type="match status" value="1"/>
</dbReference>
<keyword evidence="2" id="KW-0378">Hydrolase</keyword>
<dbReference type="Proteomes" id="UP000182762">
    <property type="component" value="Unassembled WGS sequence"/>
</dbReference>
<organism evidence="4 5">
    <name type="scientific">Priestia endophytica DSM 13796</name>
    <dbReference type="NCBI Taxonomy" id="1121089"/>
    <lineage>
        <taxon>Bacteria</taxon>
        <taxon>Bacillati</taxon>
        <taxon>Bacillota</taxon>
        <taxon>Bacilli</taxon>
        <taxon>Bacillales</taxon>
        <taxon>Bacillaceae</taxon>
        <taxon>Priestia</taxon>
    </lineage>
</organism>
<feature type="chain" id="PRO_5047157858" evidence="3">
    <location>
        <begin position="24"/>
        <end position="480"/>
    </location>
</feature>
<dbReference type="EMBL" id="FOXX01000006">
    <property type="protein sequence ID" value="SFQ66917.1"/>
    <property type="molecule type" value="Genomic_DNA"/>
</dbReference>
<dbReference type="GeneID" id="93711298"/>
<dbReference type="InterPro" id="IPR000667">
    <property type="entry name" value="Peptidase_S13"/>
</dbReference>
<name>A0A1I6AEE9_9BACI</name>
<evidence type="ECO:0000313" key="4">
    <source>
        <dbReference type="EMBL" id="SFQ66917.1"/>
    </source>
</evidence>
<dbReference type="PRINTS" id="PR00922">
    <property type="entry name" value="DADACBPTASE3"/>
</dbReference>
<keyword evidence="4" id="KW-0645">Protease</keyword>
<protein>
    <submittedName>
        <fullName evidence="4">D-alanyl-D-alanine carboxypeptidase / D-alanyl-D-alanine-endopeptidase (Penicillin-binding protein 4)</fullName>
    </submittedName>
</protein>
<evidence type="ECO:0000256" key="2">
    <source>
        <dbReference type="ARBA" id="ARBA00022801"/>
    </source>
</evidence>
<dbReference type="Pfam" id="PF02113">
    <property type="entry name" value="Peptidase_S13"/>
    <property type="match status" value="1"/>
</dbReference>
<accession>A0A1I6AEE9</accession>
<dbReference type="RefSeq" id="WP_061805346.1">
    <property type="nucleotide sequence ID" value="NZ_FOXX01000006.1"/>
</dbReference>
<feature type="signal peptide" evidence="3">
    <location>
        <begin position="1"/>
        <end position="23"/>
    </location>
</feature>